<accession>A0ABS2CJD5</accession>
<proteinExistence type="predicted"/>
<sequence length="226" mass="23806">MTTTAGPREVLAAARRARAEVASVVAGAGGGGSVAQWAQVVGELQALVDVATAVQDSAVVALAAVETEVDEDGTLVEVRHAPGHVALDAPAVISGVLCVSAVHAERRVREAVRVAADGPEGTPASTGLGGLHVAMGDGRLDPYRAQVLAHELDEAPAQVARVVVDALEAWFEQEDATRLRRRCRRLLARICPDLLRQRAVRARSESGPAAVGRRTRRRHLARDLPL</sequence>
<keyword evidence="3" id="KW-1185">Reference proteome</keyword>
<gene>
    <name evidence="2" type="ORF">JQN70_06125</name>
</gene>
<protein>
    <recommendedName>
        <fullName evidence="4">DUF222 domain-containing protein</fullName>
    </recommendedName>
</protein>
<reference evidence="2" key="1">
    <citation type="submission" date="2021-02" db="EMBL/GenBank/DDBJ databases">
        <title>Phycicoccus sp. MQZ13P-5T, whole genome shotgun sequence.</title>
        <authorList>
            <person name="Tuo L."/>
        </authorList>
    </citation>
    <scope>NUCLEOTIDE SEQUENCE</scope>
    <source>
        <strain evidence="2">MQZ13P-5</strain>
    </source>
</reference>
<evidence type="ECO:0008006" key="4">
    <source>
        <dbReference type="Google" id="ProtNLM"/>
    </source>
</evidence>
<evidence type="ECO:0000256" key="1">
    <source>
        <dbReference type="SAM" id="MobiDB-lite"/>
    </source>
</evidence>
<feature type="region of interest" description="Disordered" evidence="1">
    <location>
        <begin position="205"/>
        <end position="226"/>
    </location>
</feature>
<evidence type="ECO:0000313" key="2">
    <source>
        <dbReference type="EMBL" id="MBM6399953.1"/>
    </source>
</evidence>
<dbReference type="Proteomes" id="UP001430172">
    <property type="component" value="Unassembled WGS sequence"/>
</dbReference>
<name>A0ABS2CJD5_9MICO</name>
<dbReference type="RefSeq" id="WP_204130437.1">
    <property type="nucleotide sequence ID" value="NZ_JAFDVD010000007.1"/>
</dbReference>
<organism evidence="2 3">
    <name type="scientific">Phycicoccus sonneratiae</name>
    <dbReference type="NCBI Taxonomy" id="2807628"/>
    <lineage>
        <taxon>Bacteria</taxon>
        <taxon>Bacillati</taxon>
        <taxon>Actinomycetota</taxon>
        <taxon>Actinomycetes</taxon>
        <taxon>Micrococcales</taxon>
        <taxon>Intrasporangiaceae</taxon>
        <taxon>Phycicoccus</taxon>
    </lineage>
</organism>
<dbReference type="EMBL" id="JAFDVD010000007">
    <property type="protein sequence ID" value="MBM6399953.1"/>
    <property type="molecule type" value="Genomic_DNA"/>
</dbReference>
<comment type="caution">
    <text evidence="2">The sequence shown here is derived from an EMBL/GenBank/DDBJ whole genome shotgun (WGS) entry which is preliminary data.</text>
</comment>
<evidence type="ECO:0000313" key="3">
    <source>
        <dbReference type="Proteomes" id="UP001430172"/>
    </source>
</evidence>